<dbReference type="SUPFAM" id="SSF50978">
    <property type="entry name" value="WD40 repeat-like"/>
    <property type="match status" value="1"/>
</dbReference>
<sequence>MLPAAADAAPTADGGRDESAAAAAAAALAQQLSDSGAGHNGDRNGGSGSGGASTSPTIMPDSGMKAALQIVTSGSGSSGGGSSGGGSRGGAPVSPRSLAKQLSAPCVLHSMPSRAFSSDGEDDGDEDDDNSSTVSGGLDTLDDMRTSTADGASPRSSRARGRAAHVAAIGLGDSAAAAAAPLAFDALSPLAAGRPPPGIGVMGRASSLRTLGLAWRLGKGSRIRTSSETDSEGSGAAATAAALVQPDGLELQQQCSGAAPSLSSPVPWFRNLMSDTRSRGSSEVRMCSSLLLSLALSLISVWLLVVAAAALTTPTGARQAILTLSASSRLRRYGPAESRRICCVRPRTRTGVSTHTAFCLRLAQHRTFASVAYRHRALRLPAAARAPARGAAFFRSARAPLPRLLRPSVAHAPRLSSRYACRLVIRVQSAGDAGAAQQSSGSAPRILAPAGAWQLDATALVLKPGPTFAVHRDSITGISLTRTLDDSASTPVTAAAAAAPPPSTPPAAAAPPPPPSPPPSAALLICTSSKDCSMKLTAILPPQQQQQQQQVPAPPAAAAADGEAPSPSTPLPPPPPSGVASTLRLRSPLLRMPSVQAAGLAATAPAASSASGSPGNTGGGGGSGGAAPAAAGSGGGFRALCRRQFVGTDLALGCCALTSNGKLAAAGCWDSSVVLYAVESASQVSRLRACHDDGVSCMALCEPAAARTDSGGGANGSSGGGSAPSSRRLLVTGAWDATVKVWGLQETGLEPAPAMDFFDLETPIHSVAIDPSGRLVAAGAEDGKVAVWEVHSGAMVFSYEAPTAHAVCAVLWVRRGDALCVMTALTSGYICRHSESGTLEGCLDLSVGITTMLSDGYTTIVACANGNVRILASCDADSAEAAFKQVARFETAATPNGGMLGGGATASAAITCMAIAPAAAQPPPPPSPPEPPPAAAAAAAVSGSDVDACLLAAGLEDGSVRLWTLQHAS</sequence>
<dbReference type="PROSITE" id="PS00678">
    <property type="entry name" value="WD_REPEATS_1"/>
    <property type="match status" value="1"/>
</dbReference>
<keyword evidence="6" id="KW-1185">Reference proteome</keyword>
<evidence type="ECO:0000256" key="1">
    <source>
        <dbReference type="ARBA" id="ARBA00022574"/>
    </source>
</evidence>
<dbReference type="Pfam" id="PF00400">
    <property type="entry name" value="WD40"/>
    <property type="match status" value="1"/>
</dbReference>
<dbReference type="AlphaFoldDB" id="A0A835ZFP3"/>
<feature type="compositionally biased region" description="Low complexity" evidence="4">
    <location>
        <begin position="542"/>
        <end position="560"/>
    </location>
</feature>
<evidence type="ECO:0000313" key="5">
    <source>
        <dbReference type="EMBL" id="KAG5190430.1"/>
    </source>
</evidence>
<feature type="repeat" description="WD" evidence="3">
    <location>
        <begin position="757"/>
        <end position="798"/>
    </location>
</feature>
<dbReference type="InterPro" id="IPR001680">
    <property type="entry name" value="WD40_rpt"/>
</dbReference>
<organism evidence="5 6">
    <name type="scientific">Tribonema minus</name>
    <dbReference type="NCBI Taxonomy" id="303371"/>
    <lineage>
        <taxon>Eukaryota</taxon>
        <taxon>Sar</taxon>
        <taxon>Stramenopiles</taxon>
        <taxon>Ochrophyta</taxon>
        <taxon>PX clade</taxon>
        <taxon>Xanthophyceae</taxon>
        <taxon>Tribonematales</taxon>
        <taxon>Tribonemataceae</taxon>
        <taxon>Tribonema</taxon>
    </lineage>
</organism>
<gene>
    <name evidence="5" type="ORF">JKP88DRAFT_266910</name>
</gene>
<name>A0A835ZFP3_9STRA</name>
<dbReference type="SMART" id="SM00320">
    <property type="entry name" value="WD40"/>
    <property type="match status" value="5"/>
</dbReference>
<feature type="region of interest" description="Disordered" evidence="4">
    <location>
        <begin position="542"/>
        <end position="581"/>
    </location>
</feature>
<dbReference type="InterPro" id="IPR036322">
    <property type="entry name" value="WD40_repeat_dom_sf"/>
</dbReference>
<dbReference type="PROSITE" id="PS50294">
    <property type="entry name" value="WD_REPEATS_REGION"/>
    <property type="match status" value="1"/>
</dbReference>
<feature type="compositionally biased region" description="Gly residues" evidence="4">
    <location>
        <begin position="615"/>
        <end position="625"/>
    </location>
</feature>
<evidence type="ECO:0000313" key="6">
    <source>
        <dbReference type="Proteomes" id="UP000664859"/>
    </source>
</evidence>
<feature type="compositionally biased region" description="Gly residues" evidence="4">
    <location>
        <begin position="76"/>
        <end position="89"/>
    </location>
</feature>
<dbReference type="InterPro" id="IPR019775">
    <property type="entry name" value="WD40_repeat_CS"/>
</dbReference>
<accession>A0A835ZFP3</accession>
<feature type="compositionally biased region" description="Pro residues" evidence="4">
    <location>
        <begin position="920"/>
        <end position="934"/>
    </location>
</feature>
<evidence type="ECO:0000256" key="3">
    <source>
        <dbReference type="PROSITE-ProRule" id="PRU00221"/>
    </source>
</evidence>
<dbReference type="PANTHER" id="PTHR45725:SF18">
    <property type="entry name" value="ORC1-LIKE AAA ATPASE DOMAIN-CONTAINING PROTEIN"/>
    <property type="match status" value="1"/>
</dbReference>
<dbReference type="Proteomes" id="UP000664859">
    <property type="component" value="Unassembled WGS sequence"/>
</dbReference>
<proteinExistence type="predicted"/>
<dbReference type="Gene3D" id="2.130.10.10">
    <property type="entry name" value="YVTN repeat-like/Quinoprotein amine dehydrogenase"/>
    <property type="match status" value="1"/>
</dbReference>
<feature type="compositionally biased region" description="Low complexity" evidence="4">
    <location>
        <begin position="20"/>
        <end position="37"/>
    </location>
</feature>
<evidence type="ECO:0000256" key="4">
    <source>
        <dbReference type="SAM" id="MobiDB-lite"/>
    </source>
</evidence>
<dbReference type="PANTHER" id="PTHR45725">
    <property type="entry name" value="FORMIN HOMOLOGY 2 FAMILY MEMBER"/>
    <property type="match status" value="1"/>
</dbReference>
<feature type="compositionally biased region" description="Pro residues" evidence="4">
    <location>
        <begin position="567"/>
        <end position="577"/>
    </location>
</feature>
<feature type="compositionally biased region" description="Low complexity" evidence="4">
    <location>
        <begin position="1"/>
        <end position="13"/>
    </location>
</feature>
<dbReference type="OrthoDB" id="187712at2759"/>
<feature type="region of interest" description="Disordered" evidence="4">
    <location>
        <begin position="919"/>
        <end position="938"/>
    </location>
</feature>
<comment type="caution">
    <text evidence="5">The sequence shown here is derived from an EMBL/GenBank/DDBJ whole genome shotgun (WGS) entry which is preliminary data.</text>
</comment>
<feature type="region of interest" description="Disordered" evidence="4">
    <location>
        <begin position="606"/>
        <end position="629"/>
    </location>
</feature>
<feature type="region of interest" description="Disordered" evidence="4">
    <location>
        <begin position="489"/>
        <end position="521"/>
    </location>
</feature>
<dbReference type="InterPro" id="IPR051425">
    <property type="entry name" value="Formin_Homology"/>
</dbReference>
<keyword evidence="2" id="KW-0677">Repeat</keyword>
<dbReference type="PROSITE" id="PS50082">
    <property type="entry name" value="WD_REPEATS_2"/>
    <property type="match status" value="2"/>
</dbReference>
<feature type="compositionally biased region" description="Pro residues" evidence="4">
    <location>
        <begin position="499"/>
        <end position="520"/>
    </location>
</feature>
<feature type="repeat" description="WD" evidence="3">
    <location>
        <begin position="950"/>
        <end position="969"/>
    </location>
</feature>
<feature type="compositionally biased region" description="Acidic residues" evidence="4">
    <location>
        <begin position="119"/>
        <end position="130"/>
    </location>
</feature>
<reference evidence="5" key="1">
    <citation type="submission" date="2021-02" db="EMBL/GenBank/DDBJ databases">
        <title>First Annotated Genome of the Yellow-green Alga Tribonema minus.</title>
        <authorList>
            <person name="Mahan K.M."/>
        </authorList>
    </citation>
    <scope>NUCLEOTIDE SEQUENCE</scope>
    <source>
        <strain evidence="5">UTEX B ZZ1240</strain>
    </source>
</reference>
<feature type="compositionally biased region" description="Low complexity" evidence="4">
    <location>
        <begin position="489"/>
        <end position="498"/>
    </location>
</feature>
<dbReference type="EMBL" id="JAFCMP010000034">
    <property type="protein sequence ID" value="KAG5190430.1"/>
    <property type="molecule type" value="Genomic_DNA"/>
</dbReference>
<keyword evidence="1 3" id="KW-0853">WD repeat</keyword>
<protein>
    <submittedName>
        <fullName evidence="5">Uncharacterized protein</fullName>
    </submittedName>
</protein>
<dbReference type="InterPro" id="IPR015943">
    <property type="entry name" value="WD40/YVTN_repeat-like_dom_sf"/>
</dbReference>
<feature type="region of interest" description="Disordered" evidence="4">
    <location>
        <begin position="1"/>
        <end position="161"/>
    </location>
</feature>
<evidence type="ECO:0000256" key="2">
    <source>
        <dbReference type="ARBA" id="ARBA00022737"/>
    </source>
</evidence>